<keyword evidence="10" id="KW-0249">Electron transport</keyword>
<dbReference type="WBParaSite" id="DME_0000195501-mRNA-1">
    <property type="protein sequence ID" value="DME_0000195501-mRNA-1"/>
    <property type="gene ID" value="DME_0000195501"/>
</dbReference>
<evidence type="ECO:0000313" key="20">
    <source>
        <dbReference type="Proteomes" id="UP000274756"/>
    </source>
</evidence>
<dbReference type="OrthoDB" id="5917019at2759"/>
<keyword evidence="8" id="KW-0999">Mitochondrion inner membrane</keyword>
<feature type="transmembrane region" description="Helical" evidence="17">
    <location>
        <begin position="107"/>
        <end position="125"/>
    </location>
</feature>
<evidence type="ECO:0000256" key="14">
    <source>
        <dbReference type="ARBA" id="ARBA00030753"/>
    </source>
</evidence>
<evidence type="ECO:0000256" key="8">
    <source>
        <dbReference type="ARBA" id="ARBA00022792"/>
    </source>
</evidence>
<comment type="similarity">
    <text evidence="3">Belongs to the complex I NDUFB11 subunit family.</text>
</comment>
<dbReference type="STRING" id="318479.A0A0N4U551"/>
<sequence length="181" mass="21461">MLRILPSVNCRTTYIVNCLSYSSDAAHKNSGDEQIERQAVDYRPGSDSYAYENPWPKLNRGRLDWLFGDGWRRPLAKDQGAKMRREWIWFNRVAHDEYEDWKRYHSFMFILGTVMLVWATSWVVFAKPDWPHAGEWAYREAHLEILRREKADLPYISKDLIPPSRIILPSEEELGNFEIII</sequence>
<evidence type="ECO:0000256" key="3">
    <source>
        <dbReference type="ARBA" id="ARBA00008915"/>
    </source>
</evidence>
<evidence type="ECO:0000256" key="11">
    <source>
        <dbReference type="ARBA" id="ARBA00022989"/>
    </source>
</evidence>
<keyword evidence="12" id="KW-0496">Mitochondrion</keyword>
<comment type="function">
    <text evidence="1">Accessory subunit of the mitochondrial membrane respiratory chain NADH dehydrogenase (Complex I), that is believed not to be involved in catalysis. Complex I functions in the transfer of electrons from NADH to the respiratory chain. The immediate electron acceptor for the enzyme is believed to be ubiquinone.</text>
</comment>
<accession>A0A0N4U551</accession>
<evidence type="ECO:0000256" key="7">
    <source>
        <dbReference type="ARBA" id="ARBA00022692"/>
    </source>
</evidence>
<dbReference type="EMBL" id="UYYG01001155">
    <property type="protein sequence ID" value="VDN56342.1"/>
    <property type="molecule type" value="Genomic_DNA"/>
</dbReference>
<dbReference type="AlphaFoldDB" id="A0A0N4U551"/>
<reference evidence="21" key="1">
    <citation type="submission" date="2017-02" db="UniProtKB">
        <authorList>
            <consortium name="WormBaseParasite"/>
        </authorList>
    </citation>
    <scope>IDENTIFICATION</scope>
</reference>
<evidence type="ECO:0000313" key="18">
    <source>
        <dbReference type="EMBL" id="VDN56342.1"/>
    </source>
</evidence>
<evidence type="ECO:0000256" key="5">
    <source>
        <dbReference type="ARBA" id="ARBA00022448"/>
    </source>
</evidence>
<keyword evidence="7 17" id="KW-0812">Transmembrane</keyword>
<evidence type="ECO:0000256" key="10">
    <source>
        <dbReference type="ARBA" id="ARBA00022982"/>
    </source>
</evidence>
<evidence type="ECO:0000256" key="16">
    <source>
        <dbReference type="ARBA" id="ARBA00046528"/>
    </source>
</evidence>
<evidence type="ECO:0000256" key="12">
    <source>
        <dbReference type="ARBA" id="ARBA00023128"/>
    </source>
</evidence>
<gene>
    <name evidence="18" type="ORF">DME_LOCUS6315</name>
</gene>
<dbReference type="PANTHER" id="PTHR13327">
    <property type="entry name" value="NADH-UBIQUINONE OXIDOREDUCTASE ESSS SUBUNIT, MITOCHONDRIAL PRECURSOR"/>
    <property type="match status" value="1"/>
</dbReference>
<dbReference type="Proteomes" id="UP000038040">
    <property type="component" value="Unplaced"/>
</dbReference>
<evidence type="ECO:0000256" key="15">
    <source>
        <dbReference type="ARBA" id="ARBA00031387"/>
    </source>
</evidence>
<keyword evidence="5" id="KW-0813">Transport</keyword>
<evidence type="ECO:0000256" key="17">
    <source>
        <dbReference type="SAM" id="Phobius"/>
    </source>
</evidence>
<dbReference type="Pfam" id="PF10183">
    <property type="entry name" value="ESSS"/>
    <property type="match status" value="1"/>
</dbReference>
<comment type="subcellular location">
    <subcellularLocation>
        <location evidence="2">Mitochondrion inner membrane</location>
        <topology evidence="2">Single-pass membrane protein</topology>
    </subcellularLocation>
</comment>
<proteinExistence type="inferred from homology"/>
<dbReference type="PANTHER" id="PTHR13327:SF0">
    <property type="entry name" value="NADH DEHYDROGENASE [UBIQUINONE] 1 BETA SUBCOMPLEX SUBUNIT 11, MITOCHONDRIAL"/>
    <property type="match status" value="1"/>
</dbReference>
<evidence type="ECO:0000256" key="2">
    <source>
        <dbReference type="ARBA" id="ARBA00004434"/>
    </source>
</evidence>
<keyword evidence="20" id="KW-1185">Reference proteome</keyword>
<evidence type="ECO:0000313" key="21">
    <source>
        <dbReference type="WBParaSite" id="DME_0000195501-mRNA-1"/>
    </source>
</evidence>
<keyword evidence="6" id="KW-0679">Respiratory chain</keyword>
<keyword evidence="9" id="KW-0809">Transit peptide</keyword>
<evidence type="ECO:0000256" key="13">
    <source>
        <dbReference type="ARBA" id="ARBA00023136"/>
    </source>
</evidence>
<organism evidence="19 21">
    <name type="scientific">Dracunculus medinensis</name>
    <name type="common">Guinea worm</name>
    <dbReference type="NCBI Taxonomy" id="318479"/>
    <lineage>
        <taxon>Eukaryota</taxon>
        <taxon>Metazoa</taxon>
        <taxon>Ecdysozoa</taxon>
        <taxon>Nematoda</taxon>
        <taxon>Chromadorea</taxon>
        <taxon>Rhabditida</taxon>
        <taxon>Spirurina</taxon>
        <taxon>Dracunculoidea</taxon>
        <taxon>Dracunculidae</taxon>
        <taxon>Dracunculus</taxon>
    </lineage>
</organism>
<evidence type="ECO:0000256" key="1">
    <source>
        <dbReference type="ARBA" id="ARBA00003195"/>
    </source>
</evidence>
<evidence type="ECO:0000313" key="19">
    <source>
        <dbReference type="Proteomes" id="UP000038040"/>
    </source>
</evidence>
<evidence type="ECO:0000256" key="6">
    <source>
        <dbReference type="ARBA" id="ARBA00022660"/>
    </source>
</evidence>
<keyword evidence="13 17" id="KW-0472">Membrane</keyword>
<dbReference type="Proteomes" id="UP000274756">
    <property type="component" value="Unassembled WGS sequence"/>
</dbReference>
<reference evidence="18 20" key="2">
    <citation type="submission" date="2018-11" db="EMBL/GenBank/DDBJ databases">
        <authorList>
            <consortium name="Pathogen Informatics"/>
        </authorList>
    </citation>
    <scope>NUCLEOTIDE SEQUENCE [LARGE SCALE GENOMIC DNA]</scope>
</reference>
<evidence type="ECO:0000256" key="9">
    <source>
        <dbReference type="ARBA" id="ARBA00022946"/>
    </source>
</evidence>
<evidence type="ECO:0000256" key="4">
    <source>
        <dbReference type="ARBA" id="ARBA00018632"/>
    </source>
</evidence>
<keyword evidence="11 17" id="KW-1133">Transmembrane helix</keyword>
<dbReference type="InterPro" id="IPR019329">
    <property type="entry name" value="NADH_UbQ_OxRdtase_ESSS_su"/>
</dbReference>
<name>A0A0N4U551_DRAME</name>
<dbReference type="GO" id="GO:0005743">
    <property type="term" value="C:mitochondrial inner membrane"/>
    <property type="evidence" value="ECO:0007669"/>
    <property type="project" value="UniProtKB-SubCell"/>
</dbReference>
<comment type="subunit">
    <text evidence="16">Complex I is composed of 45 different subunits. Interacts with BCAP31.</text>
</comment>
<protein>
    <recommendedName>
        <fullName evidence="4">NADH dehydrogenase [ubiquinone] 1 beta subcomplex subunit 11, mitochondrial</fullName>
    </recommendedName>
    <alternativeName>
        <fullName evidence="15">Complex I-ESSS</fullName>
    </alternativeName>
    <alternativeName>
        <fullName evidence="14">NADH-ubiquinone oxidoreductase ESSS subunit</fullName>
    </alternativeName>
</protein>